<name>A0A1D1UXS6_RAMVA</name>
<evidence type="ECO:0000313" key="1">
    <source>
        <dbReference type="EMBL" id="GAU91243.1"/>
    </source>
</evidence>
<comment type="caution">
    <text evidence="1">The sequence shown here is derived from an EMBL/GenBank/DDBJ whole genome shotgun (WGS) entry which is preliminary data.</text>
</comment>
<dbReference type="EMBL" id="BDGG01000002">
    <property type="protein sequence ID" value="GAU91243.1"/>
    <property type="molecule type" value="Genomic_DNA"/>
</dbReference>
<dbReference type="AlphaFoldDB" id="A0A1D1UXS6"/>
<accession>A0A1D1UXS6</accession>
<sequence>MTDMSTNLDRYSAKKTPVFRKTRLGVKLMVTKYPWTVQMIPQPKPKKAAPYIAGLSAVG</sequence>
<organism evidence="1 2">
    <name type="scientific">Ramazzottius varieornatus</name>
    <name type="common">Water bear</name>
    <name type="synonym">Tardigrade</name>
    <dbReference type="NCBI Taxonomy" id="947166"/>
    <lineage>
        <taxon>Eukaryota</taxon>
        <taxon>Metazoa</taxon>
        <taxon>Ecdysozoa</taxon>
        <taxon>Tardigrada</taxon>
        <taxon>Eutardigrada</taxon>
        <taxon>Parachela</taxon>
        <taxon>Hypsibioidea</taxon>
        <taxon>Ramazzottiidae</taxon>
        <taxon>Ramazzottius</taxon>
    </lineage>
</organism>
<protein>
    <submittedName>
        <fullName evidence="1">Uncharacterized protein</fullName>
    </submittedName>
</protein>
<proteinExistence type="predicted"/>
<reference evidence="1 2" key="1">
    <citation type="journal article" date="2016" name="Nat. Commun.">
        <title>Extremotolerant tardigrade genome and improved radiotolerance of human cultured cells by tardigrade-unique protein.</title>
        <authorList>
            <person name="Hashimoto T."/>
            <person name="Horikawa D.D."/>
            <person name="Saito Y."/>
            <person name="Kuwahara H."/>
            <person name="Kozuka-Hata H."/>
            <person name="Shin-I T."/>
            <person name="Minakuchi Y."/>
            <person name="Ohishi K."/>
            <person name="Motoyama A."/>
            <person name="Aizu T."/>
            <person name="Enomoto A."/>
            <person name="Kondo K."/>
            <person name="Tanaka S."/>
            <person name="Hara Y."/>
            <person name="Koshikawa S."/>
            <person name="Sagara H."/>
            <person name="Miura T."/>
            <person name="Yokobori S."/>
            <person name="Miyagawa K."/>
            <person name="Suzuki Y."/>
            <person name="Kubo T."/>
            <person name="Oyama M."/>
            <person name="Kohara Y."/>
            <person name="Fujiyama A."/>
            <person name="Arakawa K."/>
            <person name="Katayama T."/>
            <person name="Toyoda A."/>
            <person name="Kunieda T."/>
        </authorList>
    </citation>
    <scope>NUCLEOTIDE SEQUENCE [LARGE SCALE GENOMIC DNA]</scope>
    <source>
        <strain evidence="1 2">YOKOZUNA-1</strain>
    </source>
</reference>
<gene>
    <name evidence="1" type="primary">RvY_03539-1</name>
    <name evidence="1" type="synonym">RvY_03539.1</name>
    <name evidence="1" type="ORF">RvY_03539</name>
</gene>
<evidence type="ECO:0000313" key="2">
    <source>
        <dbReference type="Proteomes" id="UP000186922"/>
    </source>
</evidence>
<keyword evidence="2" id="KW-1185">Reference proteome</keyword>
<dbReference type="Proteomes" id="UP000186922">
    <property type="component" value="Unassembled WGS sequence"/>
</dbReference>